<evidence type="ECO:0000256" key="2">
    <source>
        <dbReference type="ARBA" id="ARBA00006434"/>
    </source>
</evidence>
<feature type="transmembrane region" description="Helical" evidence="14">
    <location>
        <begin position="163"/>
        <end position="187"/>
    </location>
</feature>
<keyword evidence="3 14" id="KW-0813">Transport</keyword>
<dbReference type="CDD" id="cd11475">
    <property type="entry name" value="SLC5sbd_PutP"/>
    <property type="match status" value="1"/>
</dbReference>
<feature type="transmembrane region" description="Helical" evidence="14">
    <location>
        <begin position="442"/>
        <end position="465"/>
    </location>
</feature>
<dbReference type="PANTHER" id="PTHR48086:SF3">
    <property type="entry name" value="SODIUM_PROLINE SYMPORTER"/>
    <property type="match status" value="1"/>
</dbReference>
<comment type="function">
    <text evidence="14">Catalyzes the sodium-dependent uptake of extracellular L-proline.</text>
</comment>
<keyword evidence="8 14" id="KW-0915">Sodium</keyword>
<evidence type="ECO:0000256" key="11">
    <source>
        <dbReference type="ARBA" id="ARBA00023201"/>
    </source>
</evidence>
<keyword evidence="11 14" id="KW-0739">Sodium transport</keyword>
<dbReference type="InterPro" id="IPR038377">
    <property type="entry name" value="Na/Glc_symporter_sf"/>
</dbReference>
<feature type="transmembrane region" description="Helical" evidence="14">
    <location>
        <begin position="77"/>
        <end position="96"/>
    </location>
</feature>
<dbReference type="NCBIfam" id="TIGR00813">
    <property type="entry name" value="sss"/>
    <property type="match status" value="1"/>
</dbReference>
<feature type="transmembrane region" description="Helical" evidence="14">
    <location>
        <begin position="12"/>
        <end position="32"/>
    </location>
</feature>
<reference evidence="15 16" key="1">
    <citation type="submission" date="2018-03" db="EMBL/GenBank/DDBJ databases">
        <title>Draft Genome Sequences of the Obligatory Marine Myxobacteria Enhygromyxa salina SWB005.</title>
        <authorList>
            <person name="Poehlein A."/>
            <person name="Moghaddam J.A."/>
            <person name="Harms H."/>
            <person name="Alanjari M."/>
            <person name="Koenig G.M."/>
            <person name="Daniel R."/>
            <person name="Schaeberle T.F."/>
        </authorList>
    </citation>
    <scope>NUCLEOTIDE SEQUENCE [LARGE SCALE GENOMIC DNA]</scope>
    <source>
        <strain evidence="15 16">SWB005</strain>
    </source>
</reference>
<feature type="transmembrane region" description="Helical" evidence="14">
    <location>
        <begin position="235"/>
        <end position="257"/>
    </location>
</feature>
<evidence type="ECO:0000256" key="12">
    <source>
        <dbReference type="ARBA" id="ARBA00033708"/>
    </source>
</evidence>
<evidence type="ECO:0000256" key="9">
    <source>
        <dbReference type="ARBA" id="ARBA00023065"/>
    </source>
</evidence>
<keyword evidence="16" id="KW-1185">Reference proteome</keyword>
<dbReference type="GO" id="GO:0015824">
    <property type="term" value="P:proline transport"/>
    <property type="evidence" value="ECO:0007669"/>
    <property type="project" value="UniProtKB-UniRule"/>
</dbReference>
<gene>
    <name evidence="15" type="primary">putP_1</name>
    <name evidence="15" type="ORF">ENSA5_04010</name>
</gene>
<dbReference type="InterPro" id="IPR001734">
    <property type="entry name" value="Na/solute_symporter"/>
</dbReference>
<comment type="similarity">
    <text evidence="2 13">Belongs to the sodium:solute symporter (SSF) (TC 2.A.21) family.</text>
</comment>
<dbReference type="GO" id="GO:0031402">
    <property type="term" value="F:sodium ion binding"/>
    <property type="evidence" value="ECO:0007669"/>
    <property type="project" value="UniProtKB-UniRule"/>
</dbReference>
<dbReference type="EMBL" id="PVNK01000017">
    <property type="protein sequence ID" value="PRQ05282.1"/>
    <property type="molecule type" value="Genomic_DNA"/>
</dbReference>
<evidence type="ECO:0000256" key="10">
    <source>
        <dbReference type="ARBA" id="ARBA00023136"/>
    </source>
</evidence>
<name>A0A2S9YJR2_9BACT</name>
<feature type="transmembrane region" description="Helical" evidence="14">
    <location>
        <begin position="410"/>
        <end position="435"/>
    </location>
</feature>
<evidence type="ECO:0000313" key="15">
    <source>
        <dbReference type="EMBL" id="PRQ05282.1"/>
    </source>
</evidence>
<accession>A0A2S9YJR2</accession>
<feature type="transmembrane region" description="Helical" evidence="14">
    <location>
        <begin position="126"/>
        <end position="143"/>
    </location>
</feature>
<dbReference type="InterPro" id="IPR011851">
    <property type="entry name" value="Na/Pro_symporter"/>
</dbReference>
<keyword evidence="6 14" id="KW-0769">Symport</keyword>
<comment type="subcellular location">
    <subcellularLocation>
        <location evidence="1 14">Cell membrane</location>
        <topology evidence="1 14">Multi-pass membrane protein</topology>
    </subcellularLocation>
</comment>
<evidence type="ECO:0000256" key="1">
    <source>
        <dbReference type="ARBA" id="ARBA00004651"/>
    </source>
</evidence>
<evidence type="ECO:0000256" key="8">
    <source>
        <dbReference type="ARBA" id="ARBA00023053"/>
    </source>
</evidence>
<keyword evidence="4 14" id="KW-1003">Cell membrane</keyword>
<keyword evidence="9 14" id="KW-0406">Ion transport</keyword>
<feature type="transmembrane region" description="Helical" evidence="14">
    <location>
        <begin position="278"/>
        <end position="298"/>
    </location>
</feature>
<feature type="transmembrane region" description="Helical" evidence="14">
    <location>
        <begin position="329"/>
        <end position="362"/>
    </location>
</feature>
<feature type="transmembrane region" description="Helical" evidence="14">
    <location>
        <begin position="382"/>
        <end position="404"/>
    </location>
</feature>
<evidence type="ECO:0000256" key="14">
    <source>
        <dbReference type="RuleBase" id="RU366012"/>
    </source>
</evidence>
<proteinExistence type="inferred from homology"/>
<dbReference type="GO" id="GO:0005886">
    <property type="term" value="C:plasma membrane"/>
    <property type="evidence" value="ECO:0007669"/>
    <property type="project" value="UniProtKB-SubCell"/>
</dbReference>
<keyword evidence="7 14" id="KW-1133">Transmembrane helix</keyword>
<dbReference type="PANTHER" id="PTHR48086">
    <property type="entry name" value="SODIUM/PROLINE SYMPORTER-RELATED"/>
    <property type="match status" value="1"/>
</dbReference>
<evidence type="ECO:0000256" key="3">
    <source>
        <dbReference type="ARBA" id="ARBA00022448"/>
    </source>
</evidence>
<evidence type="ECO:0000256" key="4">
    <source>
        <dbReference type="ARBA" id="ARBA00022475"/>
    </source>
</evidence>
<evidence type="ECO:0000256" key="5">
    <source>
        <dbReference type="ARBA" id="ARBA00022692"/>
    </source>
</evidence>
<organism evidence="15 16">
    <name type="scientific">Enhygromyxa salina</name>
    <dbReference type="NCBI Taxonomy" id="215803"/>
    <lineage>
        <taxon>Bacteria</taxon>
        <taxon>Pseudomonadati</taxon>
        <taxon>Myxococcota</taxon>
        <taxon>Polyangia</taxon>
        <taxon>Nannocystales</taxon>
        <taxon>Nannocystaceae</taxon>
        <taxon>Enhygromyxa</taxon>
    </lineage>
</organism>
<dbReference type="GO" id="GO:0005298">
    <property type="term" value="F:proline:sodium symporter activity"/>
    <property type="evidence" value="ECO:0007669"/>
    <property type="project" value="UniProtKB-UniRule"/>
</dbReference>
<keyword evidence="10 14" id="KW-0472">Membrane</keyword>
<feature type="transmembrane region" description="Helical" evidence="14">
    <location>
        <begin position="477"/>
        <end position="493"/>
    </location>
</feature>
<dbReference type="InterPro" id="IPR050277">
    <property type="entry name" value="Sodium:Solute_Symporter"/>
</dbReference>
<feature type="transmembrane region" description="Helical" evidence="14">
    <location>
        <begin position="194"/>
        <end position="215"/>
    </location>
</feature>
<protein>
    <recommendedName>
        <fullName evidence="14">Sodium/proline symporter</fullName>
    </recommendedName>
    <alternativeName>
        <fullName evidence="14">Proline permease</fullName>
    </alternativeName>
</protein>
<dbReference type="AlphaFoldDB" id="A0A2S9YJR2"/>
<dbReference type="Gene3D" id="1.20.1730.10">
    <property type="entry name" value="Sodium/glucose cotransporter"/>
    <property type="match status" value="1"/>
</dbReference>
<dbReference type="Pfam" id="PF00474">
    <property type="entry name" value="SSF"/>
    <property type="match status" value="1"/>
</dbReference>
<evidence type="ECO:0000256" key="7">
    <source>
        <dbReference type="ARBA" id="ARBA00022989"/>
    </source>
</evidence>
<evidence type="ECO:0000256" key="13">
    <source>
        <dbReference type="RuleBase" id="RU362091"/>
    </source>
</evidence>
<comment type="caution">
    <text evidence="15">The sequence shown here is derived from an EMBL/GenBank/DDBJ whole genome shotgun (WGS) entry which is preliminary data.</text>
</comment>
<dbReference type="Proteomes" id="UP000237968">
    <property type="component" value="Unassembled WGS sequence"/>
</dbReference>
<keyword evidence="14" id="KW-0029">Amino-acid transport</keyword>
<keyword evidence="5 14" id="KW-0812">Transmembrane</keyword>
<dbReference type="PROSITE" id="PS50283">
    <property type="entry name" value="NA_SOLUT_SYMP_3"/>
    <property type="match status" value="1"/>
</dbReference>
<evidence type="ECO:0000313" key="16">
    <source>
        <dbReference type="Proteomes" id="UP000237968"/>
    </source>
</evidence>
<comment type="catalytic activity">
    <reaction evidence="12">
        <text>L-proline(in) + Na(+)(in) = L-proline(out) + Na(+)(out)</text>
        <dbReference type="Rhea" id="RHEA:28967"/>
        <dbReference type="ChEBI" id="CHEBI:29101"/>
        <dbReference type="ChEBI" id="CHEBI:60039"/>
    </reaction>
</comment>
<sequence length="514" mass="54107">MSDSLETVFKLVGVILYLGVLLGIGAVASRRMKDMRDYFAGGKNLGFLGVAFSARATGESAWLLLGLTGMGAFVGVKAFWVVLGEVVGVSGAWLLMARRFKRLTDRYDAITIPDYLEARFRDDAQLLRRVAAVGLAVFVTIYVSAQIHATGAAFEGFLGWNYYLGALVGFVVVLIYITSGGFVAVVWSDVFQGLLMFLGLVGLPLVGFAVAGGWAPVSDGLAGIDPKLLSWSGEAGWSVGAVLSVIGLVTIGVGFMGSPQIFVRFLALRDEGEINKGAAVAILWTLLADSGAVLTGLVGRHLLTGPSDEVEAVLGLKAENVLPLLVEELLPLALVGLFIAIVLSAIMSTVDSLLVLAASAVVRDYHQQVKNPELSDEALVPLSRRVTFGLALVALAIAFSVAAVTGGQSVFWYVLFGWSGIAATFCPTLMLSVFWRGMTKRGALAAMITGFLAVPVLTFVIPKLGPAGALFAELSELPPAIVLSLIAGVVVSLRDPEGAQQLREVATELDEAAA</sequence>
<evidence type="ECO:0000256" key="6">
    <source>
        <dbReference type="ARBA" id="ARBA00022847"/>
    </source>
</evidence>